<dbReference type="Gene3D" id="3.30.1370.130">
    <property type="match status" value="1"/>
</dbReference>
<sequence length="571" mass="60147">MLACAVLMLGGCAIDRPLRTPSVSEAIRAEVPMPAVAVAAASTPVPAGIADALAEPAPPRVALPPEPRIDLLVNNAPAREVFLAMVADTRYSMLMHPDVAGTLSVTLRGVTVAEALEAIRDVYGYDYKMEGRRITVFAPTLQTRIFTINYPNSQRNGNSDLRVSSGSNGQSATSSTTTSATSAVPTQTESSRVSTSSKTDYWSELTGAIKGLIGSGEGRSVVTSPQAGIMAVRGMPEELRQVAKFLKAAQISVERQVMLEAKIVQVELRDGYQSGIDWSALKSRGSYVSGMGVLSASASNNLINGNPANLPNFVAGTAAVLADTVALPAAGAGLFGLAFANEGFQAVLGFLETRGDVQILSSPRIATLNNQKAVLKVGTDEFFVTGVKGGSTNAGTTATSSTTTLPDITLTPFFSGISLDVTPQIDDGSTITLHVHPSVTTVTEKTRQVNLGDLGNYQFPLASSNVNESDTLVRIQDGKIVAIGGLMQIESNLTSSGLPGSSDTIFSSLLGNKANIGRKKEVVVLIKPTIIRSQQDWDEQSRRSRAALDDMDAARARVIRIDGQVLERPVQ</sequence>
<keyword evidence="7" id="KW-1185">Reference proteome</keyword>
<feature type="region of interest" description="Disordered" evidence="4">
    <location>
        <begin position="156"/>
        <end position="197"/>
    </location>
</feature>
<organism evidence="6 7">
    <name type="scientific">Rhodoferax antarcticus ANT.BR</name>
    <dbReference type="NCBI Taxonomy" id="1111071"/>
    <lineage>
        <taxon>Bacteria</taxon>
        <taxon>Pseudomonadati</taxon>
        <taxon>Pseudomonadota</taxon>
        <taxon>Betaproteobacteria</taxon>
        <taxon>Burkholderiales</taxon>
        <taxon>Comamonadaceae</taxon>
        <taxon>Rhodoferax</taxon>
    </lineage>
</organism>
<dbReference type="EMBL" id="MSYM01000013">
    <property type="protein sequence ID" value="OLP06394.1"/>
    <property type="molecule type" value="Genomic_DNA"/>
</dbReference>
<dbReference type="GO" id="GO:0009297">
    <property type="term" value="P:pilus assembly"/>
    <property type="evidence" value="ECO:0007669"/>
    <property type="project" value="InterPro"/>
</dbReference>
<evidence type="ECO:0000256" key="1">
    <source>
        <dbReference type="ARBA" id="ARBA00022448"/>
    </source>
</evidence>
<keyword evidence="3" id="KW-0998">Cell outer membrane</keyword>
<dbReference type="GO" id="GO:0015627">
    <property type="term" value="C:type II protein secretion system complex"/>
    <property type="evidence" value="ECO:0007669"/>
    <property type="project" value="TreeGrafter"/>
</dbReference>
<comment type="caution">
    <text evidence="6">The sequence shown here is derived from an EMBL/GenBank/DDBJ whole genome shotgun (WGS) entry which is preliminary data.</text>
</comment>
<evidence type="ECO:0000313" key="7">
    <source>
        <dbReference type="Proteomes" id="UP000185911"/>
    </source>
</evidence>
<gene>
    <name evidence="6" type="primary">mshL</name>
    <name evidence="6" type="ORF">BLL52_2630</name>
</gene>
<dbReference type="InterPro" id="IPR011514">
    <property type="entry name" value="Secretin_N_2"/>
</dbReference>
<accession>A0A1Q8YE91</accession>
<evidence type="ECO:0000259" key="5">
    <source>
        <dbReference type="SMART" id="SM00965"/>
    </source>
</evidence>
<keyword evidence="1" id="KW-0813">Transport</keyword>
<keyword evidence="2" id="KW-0472">Membrane</keyword>
<dbReference type="GO" id="GO:0019867">
    <property type="term" value="C:outer membrane"/>
    <property type="evidence" value="ECO:0007669"/>
    <property type="project" value="InterPro"/>
</dbReference>
<dbReference type="Pfam" id="PF00263">
    <property type="entry name" value="Secretin"/>
    <property type="match status" value="1"/>
</dbReference>
<evidence type="ECO:0000313" key="6">
    <source>
        <dbReference type="EMBL" id="OLP06394.1"/>
    </source>
</evidence>
<dbReference type="GO" id="GO:0009306">
    <property type="term" value="P:protein secretion"/>
    <property type="evidence" value="ECO:0007669"/>
    <property type="project" value="InterPro"/>
</dbReference>
<reference evidence="6 7" key="1">
    <citation type="submission" date="2017-01" db="EMBL/GenBank/DDBJ databases">
        <title>Genome sequence of Rhodoferax antarcticus ANT.BR, a psychrophilic purple nonsulfur bacterium from an Antarctic microbial mat.</title>
        <authorList>
            <person name="Baker J."/>
            <person name="Riester C."/>
            <person name="Skinner B."/>
            <person name="Newell A."/>
            <person name="Swingley W."/>
            <person name="Madigan M."/>
            <person name="Jung D."/>
            <person name="Asao M."/>
            <person name="Chen M."/>
            <person name="Loughlin P."/>
            <person name="Pan H."/>
            <person name="Lin S."/>
            <person name="Li N."/>
            <person name="Shaw J."/>
            <person name="Prado M."/>
            <person name="Sherman C."/>
            <person name="Li X."/>
            <person name="Tang J."/>
            <person name="Blankenship R."/>
            <person name="Zhao T."/>
            <person name="Touchman J."/>
            <person name="Sattley M."/>
        </authorList>
    </citation>
    <scope>NUCLEOTIDE SEQUENCE [LARGE SCALE GENOMIC DNA]</scope>
    <source>
        <strain evidence="6 7">ANT.BR</strain>
    </source>
</reference>
<evidence type="ECO:0000256" key="4">
    <source>
        <dbReference type="SAM" id="MobiDB-lite"/>
    </source>
</evidence>
<dbReference type="PANTHER" id="PTHR30332">
    <property type="entry name" value="PROBABLE GENERAL SECRETION PATHWAY PROTEIN D"/>
    <property type="match status" value="1"/>
</dbReference>
<dbReference type="PANTHER" id="PTHR30332:SF17">
    <property type="entry name" value="TYPE IV PILIATION SYSTEM PROTEIN DR_0774-RELATED"/>
    <property type="match status" value="1"/>
</dbReference>
<dbReference type="Pfam" id="PF07655">
    <property type="entry name" value="Secretin_N_2"/>
    <property type="match status" value="1"/>
</dbReference>
<dbReference type="AlphaFoldDB" id="A0A1Q8YE91"/>
<dbReference type="InterPro" id="IPR004846">
    <property type="entry name" value="T2SS/T3SS_dom"/>
</dbReference>
<protein>
    <submittedName>
        <fullName evidence="6">Pilus biogenesis protein MshL</fullName>
    </submittedName>
</protein>
<dbReference type="InterPro" id="IPR001775">
    <property type="entry name" value="GspD/PilQ"/>
</dbReference>
<dbReference type="Proteomes" id="UP000185911">
    <property type="component" value="Unassembled WGS sequence"/>
</dbReference>
<evidence type="ECO:0000256" key="3">
    <source>
        <dbReference type="ARBA" id="ARBA00023237"/>
    </source>
</evidence>
<proteinExistence type="predicted"/>
<dbReference type="InterPro" id="IPR050810">
    <property type="entry name" value="Bact_Secretion_Sys_Channel"/>
</dbReference>
<dbReference type="PRINTS" id="PR00811">
    <property type="entry name" value="BCTERIALGSPD"/>
</dbReference>
<dbReference type="SMART" id="SM00965">
    <property type="entry name" value="STN"/>
    <property type="match status" value="1"/>
</dbReference>
<dbReference type="InterPro" id="IPR011662">
    <property type="entry name" value="Secretin/TonB_short_N"/>
</dbReference>
<name>A0A1Q8YE91_9BURK</name>
<evidence type="ECO:0000256" key="2">
    <source>
        <dbReference type="ARBA" id="ARBA00023136"/>
    </source>
</evidence>
<dbReference type="STRING" id="81479.RA876_07245"/>
<feature type="domain" description="Secretin/TonB short N-terminal" evidence="5">
    <location>
        <begin position="91"/>
        <end position="139"/>
    </location>
</feature>
<feature type="compositionally biased region" description="Low complexity" evidence="4">
    <location>
        <begin position="163"/>
        <end position="188"/>
    </location>
</feature>